<dbReference type="Proteomes" id="UP000789901">
    <property type="component" value="Unassembled WGS sequence"/>
</dbReference>
<dbReference type="CDD" id="cd00167">
    <property type="entry name" value="SANT"/>
    <property type="match status" value="1"/>
</dbReference>
<feature type="coiled-coil region" evidence="9">
    <location>
        <begin position="960"/>
        <end position="1008"/>
    </location>
</feature>
<keyword evidence="2 8" id="KW-0863">Zinc-finger</keyword>
<evidence type="ECO:0000256" key="10">
    <source>
        <dbReference type="SAM" id="MobiDB-lite"/>
    </source>
</evidence>
<feature type="domain" description="ZZ-type" evidence="12">
    <location>
        <begin position="696"/>
        <end position="750"/>
    </location>
</feature>
<keyword evidence="1" id="KW-0479">Metal-binding</keyword>
<dbReference type="CDD" id="cd02336">
    <property type="entry name" value="ZZ_RSC8"/>
    <property type="match status" value="1"/>
</dbReference>
<keyword evidence="9" id="KW-0175">Coiled coil</keyword>
<evidence type="ECO:0000259" key="13">
    <source>
        <dbReference type="PROSITE" id="PS50172"/>
    </source>
</evidence>
<proteinExistence type="predicted"/>
<dbReference type="Gene3D" id="3.40.50.10190">
    <property type="entry name" value="BRCT domain"/>
    <property type="match status" value="1"/>
</dbReference>
<keyword evidence="6" id="KW-0804">Transcription</keyword>
<evidence type="ECO:0000256" key="8">
    <source>
        <dbReference type="PROSITE-ProRule" id="PRU00228"/>
    </source>
</evidence>
<dbReference type="PROSITE" id="PS50172">
    <property type="entry name" value="BRCT"/>
    <property type="match status" value="1"/>
</dbReference>
<dbReference type="Pfam" id="PF00569">
    <property type="entry name" value="ZZ"/>
    <property type="match status" value="1"/>
</dbReference>
<dbReference type="PROSITE" id="PS51293">
    <property type="entry name" value="SANT"/>
    <property type="match status" value="1"/>
</dbReference>
<keyword evidence="3" id="KW-0862">Zinc</keyword>
<dbReference type="SUPFAM" id="SSF57850">
    <property type="entry name" value="RING/U-box"/>
    <property type="match status" value="1"/>
</dbReference>
<feature type="region of interest" description="Disordered" evidence="10">
    <location>
        <begin position="421"/>
        <end position="465"/>
    </location>
</feature>
<evidence type="ECO:0000259" key="14">
    <source>
        <dbReference type="PROSITE" id="PS50934"/>
    </source>
</evidence>
<feature type="domain" description="SANT" evidence="15">
    <location>
        <begin position="753"/>
        <end position="804"/>
    </location>
</feature>
<feature type="domain" description="BRCT" evidence="13">
    <location>
        <begin position="136"/>
        <end position="265"/>
    </location>
</feature>
<feature type="region of interest" description="Disordered" evidence="10">
    <location>
        <begin position="265"/>
        <end position="327"/>
    </location>
</feature>
<feature type="compositionally biased region" description="Polar residues" evidence="10">
    <location>
        <begin position="285"/>
        <end position="296"/>
    </location>
</feature>
<keyword evidence="5" id="KW-0238">DNA-binding</keyword>
<dbReference type="InterPro" id="IPR007526">
    <property type="entry name" value="SWIRM"/>
</dbReference>
<evidence type="ECO:0000256" key="4">
    <source>
        <dbReference type="ARBA" id="ARBA00023015"/>
    </source>
</evidence>
<dbReference type="PROSITE" id="PS50090">
    <property type="entry name" value="MYB_LIKE"/>
    <property type="match status" value="1"/>
</dbReference>
<dbReference type="InterPro" id="IPR001005">
    <property type="entry name" value="SANT/Myb"/>
</dbReference>
<dbReference type="EMBL" id="CAJVQB010004441">
    <property type="protein sequence ID" value="CAG8635850.1"/>
    <property type="molecule type" value="Genomic_DNA"/>
</dbReference>
<dbReference type="SMART" id="SM00717">
    <property type="entry name" value="SANT"/>
    <property type="match status" value="1"/>
</dbReference>
<evidence type="ECO:0000259" key="15">
    <source>
        <dbReference type="PROSITE" id="PS51293"/>
    </source>
</evidence>
<protein>
    <submittedName>
        <fullName evidence="17">25582_t:CDS:1</fullName>
    </submittedName>
</protein>
<evidence type="ECO:0000313" key="17">
    <source>
        <dbReference type="EMBL" id="CAG8635850.1"/>
    </source>
</evidence>
<dbReference type="SUPFAM" id="SSF52113">
    <property type="entry name" value="BRCT domain"/>
    <property type="match status" value="1"/>
</dbReference>
<evidence type="ECO:0000256" key="7">
    <source>
        <dbReference type="ARBA" id="ARBA00023242"/>
    </source>
</evidence>
<name>A0ABN7UMW1_GIGMA</name>
<dbReference type="PROSITE" id="PS52032">
    <property type="entry name" value="MARR_BRCT_CHROMO"/>
    <property type="match status" value="1"/>
</dbReference>
<evidence type="ECO:0000256" key="2">
    <source>
        <dbReference type="ARBA" id="ARBA00022771"/>
    </source>
</evidence>
<dbReference type="Gene3D" id="1.10.10.60">
    <property type="entry name" value="Homeodomain-like"/>
    <property type="match status" value="1"/>
</dbReference>
<dbReference type="InterPro" id="IPR036388">
    <property type="entry name" value="WH-like_DNA-bd_sf"/>
</dbReference>
<evidence type="ECO:0000256" key="6">
    <source>
        <dbReference type="ARBA" id="ARBA00023163"/>
    </source>
</evidence>
<feature type="domain" description="Myb-like" evidence="11">
    <location>
        <begin position="758"/>
        <end position="800"/>
    </location>
</feature>
<evidence type="ECO:0000313" key="18">
    <source>
        <dbReference type="Proteomes" id="UP000789901"/>
    </source>
</evidence>
<keyword evidence="4" id="KW-0805">Transcription regulation</keyword>
<evidence type="ECO:0000259" key="11">
    <source>
        <dbReference type="PROSITE" id="PS50090"/>
    </source>
</evidence>
<dbReference type="InterPro" id="IPR000433">
    <property type="entry name" value="Znf_ZZ"/>
</dbReference>
<evidence type="ECO:0000256" key="9">
    <source>
        <dbReference type="SAM" id="Coils"/>
    </source>
</evidence>
<feature type="region of interest" description="Disordered" evidence="10">
    <location>
        <begin position="868"/>
        <end position="922"/>
    </location>
</feature>
<dbReference type="PANTHER" id="PTHR12802:SF41">
    <property type="entry name" value="BRAHMA ASSOCIATED PROTEIN 155 KDA"/>
    <property type="match status" value="1"/>
</dbReference>
<evidence type="ECO:0000256" key="5">
    <source>
        <dbReference type="ARBA" id="ARBA00023125"/>
    </source>
</evidence>
<comment type="caution">
    <text evidence="17">The sequence shown here is derived from an EMBL/GenBank/DDBJ whole genome shotgun (WGS) entry which is preliminary data.</text>
</comment>
<feature type="compositionally biased region" description="Low complexity" evidence="10">
    <location>
        <begin position="273"/>
        <end position="284"/>
    </location>
</feature>
<dbReference type="InterPro" id="IPR032451">
    <property type="entry name" value="SMARCC_C"/>
</dbReference>
<dbReference type="Pfam" id="PF16496">
    <property type="entry name" value="SWIRM-assoc_2"/>
    <property type="match status" value="1"/>
</dbReference>
<dbReference type="InterPro" id="IPR032450">
    <property type="entry name" value="SMARCC_N"/>
</dbReference>
<dbReference type="PANTHER" id="PTHR12802">
    <property type="entry name" value="SWI/SNF COMPLEX-RELATED"/>
    <property type="match status" value="1"/>
</dbReference>
<dbReference type="SUPFAM" id="SSF46689">
    <property type="entry name" value="Homeodomain-like"/>
    <property type="match status" value="2"/>
</dbReference>
<keyword evidence="18" id="KW-1185">Reference proteome</keyword>
<dbReference type="InterPro" id="IPR001357">
    <property type="entry name" value="BRCT_dom"/>
</dbReference>
<sequence length="1114" mass="126422">MTQRRRQLIIDLNYYELPTTITRLDTIREKLSRELSQQYPDLSNVTSKELSLFLGQLQKFQEDVLGRQAPRAEKNPPKIPAKLFKLEPPPGLNLPIYHIIRTAYKFRGQKKWKRWDWELNQPDLIEMIRQIRTHMESKGYIKKFMILLGESVAGNTHRQELIERINNLGGQVIHDITKATHIIHATNEHNYDGDEEWYRTLEKKDGKVLLHWWYYPDSYDSWLDEGEHADPEPNPIHHGPWNVSERWLRDSAVFNEWMNEEDYEISDSKLSIEEQSGISESEASPSNKRNLDSLESPSKMDVDVRPTIGAKRPRLRSPDHDTIPEHPNMSLVDIEQEASRLGGIRTKKNEFDPVIGGEIANISQLVPAERSTNEGVRQNIEDPEVVDENVDTGNITSNMEGVRIPTNNNNIDVEMAEQDPNNISSGRVEHKLSSNSTAKELDEDDPMVTADDNRQIDDDTNEPLSDTVIPQEVLSANDEDEKKRLEEEARKYLSEQTQEIVIPSYSAWFNMSTVHPIEKKSLPEFFNNRNKSKNPSIYKEYRDFIINTYRLNPGEYLTVTACRRNLAGDVCAVIRLHAFLEQWGLINYQVDPDTRPSPVGPSFTGHFRITADTPRGLQPFQPLGPSTALSNSVATTSTVNTISGMTTEPSTTANPKVDKVFGIRQNVYQSGVNTVATPGSQDETGSVAADSGSNEQKQYHCVTCGVNCTRVRYHSVKTQNFELCPNCYLEGRYPTSMYSGDFLKMEETPFKHAQDDDWTEQENLDLLEGVELYEDDWNKISEHVGTRTREQCILHFLEFPIEDPLNETKMSDLGPLQYQRIPFSQADNPVMSVVAFLASVVNPGVAAAAAKSALKELSLHNKKSANKEINGVNGIRSGEPSETAASTPMADVKNGDEMDTEGVTGLKPDPEQTPEEAVTTDSVPRQKLLERAGATAMGAAAAKAKVLADYEEREIQRLVNAVIENQLKKLELKLQQFEELENALENEKKELEKQRQLLYNERLAFKKNTIIMQDQLRNAQASSSGPKPPTSGHGYLNSSNSRIISKIEFQQQQQVRQPVGPLSQEQGSDDPSLQWCRELFQMFIVCHICVLDFKQSIKCNFVKYRILFVSSFPW</sequence>
<gene>
    <name evidence="17" type="ORF">GMARGA_LOCUS8579</name>
</gene>
<dbReference type="InterPro" id="IPR009057">
    <property type="entry name" value="Homeodomain-like_sf"/>
</dbReference>
<reference evidence="17 18" key="1">
    <citation type="submission" date="2021-06" db="EMBL/GenBank/DDBJ databases">
        <authorList>
            <person name="Kallberg Y."/>
            <person name="Tangrot J."/>
            <person name="Rosling A."/>
        </authorList>
    </citation>
    <scope>NUCLEOTIDE SEQUENCE [LARGE SCALE GENOMIC DNA]</scope>
    <source>
        <strain evidence="17 18">120-4 pot B 10/14</strain>
    </source>
</reference>
<dbReference type="InterPro" id="IPR049898">
    <property type="entry name" value="MARR_BRCT_CHROMO"/>
</dbReference>
<dbReference type="Pfam" id="PF04433">
    <property type="entry name" value="SWIRM"/>
    <property type="match status" value="1"/>
</dbReference>
<feature type="domain" description="SWIRM" evidence="14">
    <location>
        <begin position="500"/>
        <end position="597"/>
    </location>
</feature>
<evidence type="ECO:0000256" key="1">
    <source>
        <dbReference type="ARBA" id="ARBA00022723"/>
    </source>
</evidence>
<organism evidence="17 18">
    <name type="scientific">Gigaspora margarita</name>
    <dbReference type="NCBI Taxonomy" id="4874"/>
    <lineage>
        <taxon>Eukaryota</taxon>
        <taxon>Fungi</taxon>
        <taxon>Fungi incertae sedis</taxon>
        <taxon>Mucoromycota</taxon>
        <taxon>Glomeromycotina</taxon>
        <taxon>Glomeromycetes</taxon>
        <taxon>Diversisporales</taxon>
        <taxon>Gigasporaceae</taxon>
        <taxon>Gigaspora</taxon>
    </lineage>
</organism>
<dbReference type="PROSITE" id="PS50135">
    <property type="entry name" value="ZF_ZZ_2"/>
    <property type="match status" value="1"/>
</dbReference>
<evidence type="ECO:0000256" key="3">
    <source>
        <dbReference type="ARBA" id="ARBA00022833"/>
    </source>
</evidence>
<dbReference type="InterPro" id="IPR036420">
    <property type="entry name" value="BRCT_dom_sf"/>
</dbReference>
<keyword evidence="7" id="KW-0539">Nucleus</keyword>
<accession>A0ABN7UMW1</accession>
<dbReference type="InterPro" id="IPR017884">
    <property type="entry name" value="SANT_dom"/>
</dbReference>
<evidence type="ECO:0000259" key="12">
    <source>
        <dbReference type="PROSITE" id="PS50135"/>
    </source>
</evidence>
<dbReference type="Pfam" id="PF16495">
    <property type="entry name" value="SWIRM-assoc_1"/>
    <property type="match status" value="1"/>
</dbReference>
<dbReference type="Pfam" id="PF00249">
    <property type="entry name" value="Myb_DNA-binding"/>
    <property type="match status" value="1"/>
</dbReference>
<dbReference type="InterPro" id="IPR041984">
    <property type="entry name" value="Rsc8/Ssr1/Ssr2_ZZ"/>
</dbReference>
<evidence type="ECO:0000259" key="16">
    <source>
        <dbReference type="PROSITE" id="PS52032"/>
    </source>
</evidence>
<feature type="domain" description="Chromo" evidence="16">
    <location>
        <begin position="1"/>
        <end position="280"/>
    </location>
</feature>
<dbReference type="PROSITE" id="PS50934">
    <property type="entry name" value="SWIRM"/>
    <property type="match status" value="1"/>
</dbReference>
<dbReference type="SMART" id="SM00291">
    <property type="entry name" value="ZnF_ZZ"/>
    <property type="match status" value="1"/>
</dbReference>
<dbReference type="Gene3D" id="1.10.10.10">
    <property type="entry name" value="Winged helix-like DNA-binding domain superfamily/Winged helix DNA-binding domain"/>
    <property type="match status" value="1"/>
</dbReference>